<feature type="transmembrane region" description="Helical" evidence="2">
    <location>
        <begin position="315"/>
        <end position="337"/>
    </location>
</feature>
<feature type="region of interest" description="Disordered" evidence="1">
    <location>
        <begin position="472"/>
        <end position="642"/>
    </location>
</feature>
<feature type="transmembrane region" description="Helical" evidence="2">
    <location>
        <begin position="280"/>
        <end position="303"/>
    </location>
</feature>
<feature type="region of interest" description="Disordered" evidence="1">
    <location>
        <begin position="657"/>
        <end position="693"/>
    </location>
</feature>
<evidence type="ECO:0000313" key="5">
    <source>
        <dbReference type="Proteomes" id="UP000746595"/>
    </source>
</evidence>
<evidence type="ECO:0000256" key="1">
    <source>
        <dbReference type="SAM" id="MobiDB-lite"/>
    </source>
</evidence>
<comment type="caution">
    <text evidence="4">The sequence shown here is derived from an EMBL/GenBank/DDBJ whole genome shotgun (WGS) entry which is preliminary data.</text>
</comment>
<evidence type="ECO:0000313" key="4">
    <source>
        <dbReference type="EMBL" id="NKG21841.1"/>
    </source>
</evidence>
<feature type="chain" id="PRO_5045853971" description="Type IV secretion system protein" evidence="3">
    <location>
        <begin position="31"/>
        <end position="693"/>
    </location>
</feature>
<sequence length="693" mass="70764">MRHAKFLKGLCLLLFAVFTVHLAIAPMASAADGIPSTMTPDQWKRFQKLEPSQKLEIRDSIINENAKERCGDALFYTLLLKGSGCEDMVKDAFALVWPTAEHALGVEKIPIGVCPALRRVGMNIAAYTQCLANTYITALKIAGGPLVKIALQQTPTGRLVLGLTEGGITMVKFIADPKSELESMANTAKAESVNSTQKVLEQITTTSSFDAGDEGFRSMWATFAGVGLVLMGLMIFALHHSYSRGEMSDDTYQNALMYYAPGGAILAIWGPPLIHQLGVWSSGLAAGTGAFAGSQVTDFIAVIARFGALESTDWFGPLIALLFFGLLLLGSWGVLIYLAMVPFLQASAALALALLVGMFIHPRTKPYALKIGATVLGLMFLKPVLYLLLGGIFWILANQEVLTTGADNVLSTAVSLAVTAMVLIAVLFAPAAIFRLMPAMPSSNFQFGGGPNVAGAALVAGAGAAVSRAISTKRGGAASSGRPGSSGSWGPRTGPTSSGDAGGGPGPGAGPPASPPTPGPMPTPQQGRLAMAGGGSHTSDNSAGRTSSTPDPTGSQHQGTGGAPGDKTTTPRQQQQQPNLPAGGNPSGGKTPVSSAGPVPGLGTTPVRGATPGNASAGPQSGAATGPANHVTGTPGSKIRSVGSTLGAAVGSVARASVTPIQAGAVGALHAGREGARRAREASDAMIPKSWGE</sequence>
<accession>A0ABX1G812</accession>
<feature type="transmembrane region" description="Helical" evidence="2">
    <location>
        <begin position="218"/>
        <end position="236"/>
    </location>
</feature>
<proteinExistence type="predicted"/>
<feature type="compositionally biased region" description="Basic and acidic residues" evidence="1">
    <location>
        <begin position="671"/>
        <end position="683"/>
    </location>
</feature>
<evidence type="ECO:0000256" key="2">
    <source>
        <dbReference type="SAM" id="Phobius"/>
    </source>
</evidence>
<evidence type="ECO:0000256" key="3">
    <source>
        <dbReference type="SAM" id="SignalP"/>
    </source>
</evidence>
<feature type="compositionally biased region" description="Pro residues" evidence="1">
    <location>
        <begin position="508"/>
        <end position="523"/>
    </location>
</feature>
<feature type="transmembrane region" description="Helical" evidence="2">
    <location>
        <begin position="343"/>
        <end position="361"/>
    </location>
</feature>
<protein>
    <recommendedName>
        <fullName evidence="6">Type IV secretion system protein</fullName>
    </recommendedName>
</protein>
<feature type="transmembrane region" description="Helical" evidence="2">
    <location>
        <begin position="256"/>
        <end position="274"/>
    </location>
</feature>
<keyword evidence="2" id="KW-0472">Membrane</keyword>
<keyword evidence="5" id="KW-1185">Reference proteome</keyword>
<feature type="compositionally biased region" description="Polar residues" evidence="1">
    <location>
        <begin position="537"/>
        <end position="558"/>
    </location>
</feature>
<dbReference type="EMBL" id="JAAWVT010000007">
    <property type="protein sequence ID" value="NKG21841.1"/>
    <property type="molecule type" value="Genomic_DNA"/>
</dbReference>
<feature type="compositionally biased region" description="Low complexity" evidence="1">
    <location>
        <begin position="474"/>
        <end position="499"/>
    </location>
</feature>
<dbReference type="RefSeq" id="WP_168152665.1">
    <property type="nucleotide sequence ID" value="NZ_JAAWVT010000007.1"/>
</dbReference>
<evidence type="ECO:0008006" key="6">
    <source>
        <dbReference type="Google" id="ProtNLM"/>
    </source>
</evidence>
<name>A0ABX1G812_9MICC</name>
<keyword evidence="2" id="KW-1133">Transmembrane helix</keyword>
<gene>
    <name evidence="4" type="ORF">HED64_14145</name>
</gene>
<feature type="transmembrane region" description="Helical" evidence="2">
    <location>
        <begin position="409"/>
        <end position="434"/>
    </location>
</feature>
<keyword evidence="3" id="KW-0732">Signal</keyword>
<organism evidence="4 5">
    <name type="scientific">Paeniglutamicibacter terrestris</name>
    <dbReference type="NCBI Taxonomy" id="2723403"/>
    <lineage>
        <taxon>Bacteria</taxon>
        <taxon>Bacillati</taxon>
        <taxon>Actinomycetota</taxon>
        <taxon>Actinomycetes</taxon>
        <taxon>Micrococcales</taxon>
        <taxon>Micrococcaceae</taxon>
        <taxon>Paeniglutamicibacter</taxon>
    </lineage>
</organism>
<dbReference type="Proteomes" id="UP000746595">
    <property type="component" value="Unassembled WGS sequence"/>
</dbReference>
<feature type="compositionally biased region" description="Polar residues" evidence="1">
    <location>
        <begin position="613"/>
        <end position="623"/>
    </location>
</feature>
<keyword evidence="2" id="KW-0812">Transmembrane</keyword>
<feature type="transmembrane region" description="Helical" evidence="2">
    <location>
        <begin position="373"/>
        <end position="397"/>
    </location>
</feature>
<feature type="signal peptide" evidence="3">
    <location>
        <begin position="1"/>
        <end position="30"/>
    </location>
</feature>
<reference evidence="4 5" key="1">
    <citation type="submission" date="2020-04" db="EMBL/GenBank/DDBJ databases">
        <title>Paeniglutamicibacter sp. ANT13_2, a novel actinomycete isolated from sediment in Antarctica.</title>
        <authorList>
            <person name="Sakdapetsiri C."/>
            <person name="Pinyakong O."/>
        </authorList>
    </citation>
    <scope>NUCLEOTIDE SEQUENCE [LARGE SCALE GENOMIC DNA]</scope>
    <source>
        <strain evidence="4 5">ANT13_2</strain>
    </source>
</reference>